<feature type="region of interest" description="Disordered" evidence="1">
    <location>
        <begin position="1"/>
        <end position="30"/>
    </location>
</feature>
<protein>
    <submittedName>
        <fullName evidence="2">Uncharacterized protein</fullName>
    </submittedName>
</protein>
<evidence type="ECO:0000256" key="1">
    <source>
        <dbReference type="SAM" id="MobiDB-lite"/>
    </source>
</evidence>
<name>A0ABS2KT24_9NOCA</name>
<sequence>MIDDRNLGSGASSTMTTTSPHDTAADDTPVTRRWSPGGCVWCGSRTDIEIYRDEPRCGECREHENTIDAARRFIGMYGLRPLGGAVTSDDDEELEHRTAARSARAALDRVRLPKRPAAADVRKASARAGASAAVRTTPSRAASSAPSGAVSTVDVAVLADRVTGLLEQLTAIEAGIADAEASSGLPARARLSDLQRQRATVMSTLAALEKARRGSAG</sequence>
<reference evidence="2 3" key="1">
    <citation type="submission" date="2021-01" db="EMBL/GenBank/DDBJ databases">
        <title>Genomics of switchgrass bacterial isolates.</title>
        <authorList>
            <person name="Shade A."/>
        </authorList>
    </citation>
    <scope>NUCLEOTIDE SEQUENCE [LARGE SCALE GENOMIC DNA]</scope>
    <source>
        <strain evidence="2 3">PvP111</strain>
    </source>
</reference>
<comment type="caution">
    <text evidence="2">The sequence shown here is derived from an EMBL/GenBank/DDBJ whole genome shotgun (WGS) entry which is preliminary data.</text>
</comment>
<proteinExistence type="predicted"/>
<accession>A0ABS2KT24</accession>
<keyword evidence="3" id="KW-1185">Reference proteome</keyword>
<evidence type="ECO:0000313" key="3">
    <source>
        <dbReference type="Proteomes" id="UP000703038"/>
    </source>
</evidence>
<feature type="compositionally biased region" description="Low complexity" evidence="1">
    <location>
        <begin position="126"/>
        <end position="147"/>
    </location>
</feature>
<dbReference type="EMBL" id="JAFBBK010000001">
    <property type="protein sequence ID" value="MBM7415105.1"/>
    <property type="molecule type" value="Genomic_DNA"/>
</dbReference>
<organism evidence="2 3">
    <name type="scientific">Rhodococcoides corynebacterioides</name>
    <dbReference type="NCBI Taxonomy" id="53972"/>
    <lineage>
        <taxon>Bacteria</taxon>
        <taxon>Bacillati</taxon>
        <taxon>Actinomycetota</taxon>
        <taxon>Actinomycetes</taxon>
        <taxon>Mycobacteriales</taxon>
        <taxon>Nocardiaceae</taxon>
        <taxon>Rhodococcoides</taxon>
    </lineage>
</organism>
<gene>
    <name evidence="2" type="ORF">JOE42_001838</name>
</gene>
<evidence type="ECO:0000313" key="2">
    <source>
        <dbReference type="EMBL" id="MBM7415105.1"/>
    </source>
</evidence>
<feature type="region of interest" description="Disordered" evidence="1">
    <location>
        <begin position="116"/>
        <end position="147"/>
    </location>
</feature>
<feature type="compositionally biased region" description="Low complexity" evidence="1">
    <location>
        <begin position="8"/>
        <end position="19"/>
    </location>
</feature>
<dbReference type="Proteomes" id="UP000703038">
    <property type="component" value="Unassembled WGS sequence"/>
</dbReference>
<dbReference type="RefSeq" id="WP_307806213.1">
    <property type="nucleotide sequence ID" value="NZ_JAFBBK010000001.1"/>
</dbReference>